<gene>
    <name evidence="4" type="ORF">IWA51_01365</name>
</gene>
<accession>A0A7T3RDT5</accession>
<dbReference type="PANTHER" id="PTHR42743">
    <property type="entry name" value="AMINO-ACID AMINOTRANSFERASE"/>
    <property type="match status" value="1"/>
</dbReference>
<evidence type="ECO:0000256" key="3">
    <source>
        <dbReference type="ARBA" id="ARBA00022898"/>
    </source>
</evidence>
<dbReference type="GO" id="GO:0008652">
    <property type="term" value="P:amino acid biosynthetic process"/>
    <property type="evidence" value="ECO:0007669"/>
    <property type="project" value="UniProtKB-ARBA"/>
</dbReference>
<sequence length="288" mass="32601">MKNVGYYNGEMGLMEEMKVPMLDRALYFGDGVYDATYAANRKIFETDFHIDRFYNSLKAVKIPFKLSKPELIAELQKCIDAMDSDGIVFVYWQATRGTAPRNHVFPDCEPNLLIYVVESSLTDLTKTIKLISVEDTRFLHCNIKTLNLLPSVMAAEQAKEAGCNEVVFHRGNRVTECAHSNINIIKNGTFITPPLDNLILPGTTRRHYLEICKRIGVPYCERTFTLDEVFDADEIVVTSAGTLGVRVCEIDQKKVGCKDEKTLRKLQKAAVEDFISETGFVPSFYDKL</sequence>
<dbReference type="InterPro" id="IPR043132">
    <property type="entry name" value="BCAT-like_C"/>
</dbReference>
<dbReference type="Gene3D" id="3.30.470.10">
    <property type="match status" value="1"/>
</dbReference>
<keyword evidence="4" id="KW-0032">Aminotransferase</keyword>
<protein>
    <submittedName>
        <fullName evidence="4">Aminotransferase class IV</fullName>
    </submittedName>
</protein>
<dbReference type="EMBL" id="CP064936">
    <property type="protein sequence ID" value="QQA01297.1"/>
    <property type="molecule type" value="Genomic_DNA"/>
</dbReference>
<comment type="similarity">
    <text evidence="2">Belongs to the class-IV pyridoxal-phosphate-dependent aminotransferase family.</text>
</comment>
<keyword evidence="3" id="KW-0663">Pyridoxal phosphate</keyword>
<keyword evidence="4" id="KW-0808">Transferase</keyword>
<organism evidence="4 5">
    <name type="scientific">Treponema peruense</name>
    <dbReference type="NCBI Taxonomy" id="2787628"/>
    <lineage>
        <taxon>Bacteria</taxon>
        <taxon>Pseudomonadati</taxon>
        <taxon>Spirochaetota</taxon>
        <taxon>Spirochaetia</taxon>
        <taxon>Spirochaetales</taxon>
        <taxon>Treponemataceae</taxon>
        <taxon>Treponema</taxon>
    </lineage>
</organism>
<dbReference type="Pfam" id="PF01063">
    <property type="entry name" value="Aminotran_4"/>
    <property type="match status" value="1"/>
</dbReference>
<dbReference type="InterPro" id="IPR050571">
    <property type="entry name" value="Class-IV_PLP-Dep_Aminotrnsfr"/>
</dbReference>
<reference evidence="4 5" key="1">
    <citation type="submission" date="2020-11" db="EMBL/GenBank/DDBJ databases">
        <title>Treponema Peruensis nv. sp., first commensal Treponema isolated from human feces.</title>
        <authorList>
            <person name="Belkhou C."/>
            <person name="Raes J."/>
        </authorList>
    </citation>
    <scope>NUCLEOTIDE SEQUENCE [LARGE SCALE GENOMIC DNA]</scope>
    <source>
        <strain evidence="4 5">RCC2812</strain>
    </source>
</reference>
<evidence type="ECO:0000313" key="4">
    <source>
        <dbReference type="EMBL" id="QQA01297.1"/>
    </source>
</evidence>
<dbReference type="SUPFAM" id="SSF56752">
    <property type="entry name" value="D-aminoacid aminotransferase-like PLP-dependent enzymes"/>
    <property type="match status" value="1"/>
</dbReference>
<dbReference type="GO" id="GO:0008483">
    <property type="term" value="F:transaminase activity"/>
    <property type="evidence" value="ECO:0007669"/>
    <property type="project" value="UniProtKB-KW"/>
</dbReference>
<dbReference type="InterPro" id="IPR001544">
    <property type="entry name" value="Aminotrans_IV"/>
</dbReference>
<evidence type="ECO:0000256" key="2">
    <source>
        <dbReference type="ARBA" id="ARBA00009320"/>
    </source>
</evidence>
<proteinExistence type="inferred from homology"/>
<dbReference type="FunFam" id="3.20.10.10:FF:000002">
    <property type="entry name" value="D-alanine aminotransferase"/>
    <property type="match status" value="1"/>
</dbReference>
<dbReference type="InterPro" id="IPR043131">
    <property type="entry name" value="BCAT-like_N"/>
</dbReference>
<dbReference type="RefSeq" id="WP_198442870.1">
    <property type="nucleotide sequence ID" value="NZ_CBCSHE010000013.1"/>
</dbReference>
<dbReference type="AlphaFoldDB" id="A0A7T3RDT5"/>
<dbReference type="Gene3D" id="3.20.10.10">
    <property type="entry name" value="D-amino Acid Aminotransferase, subunit A, domain 2"/>
    <property type="match status" value="1"/>
</dbReference>
<dbReference type="InterPro" id="IPR036038">
    <property type="entry name" value="Aminotransferase-like"/>
</dbReference>
<keyword evidence="5" id="KW-1185">Reference proteome</keyword>
<dbReference type="PANTHER" id="PTHR42743:SF10">
    <property type="entry name" value="D-ALANINE AMINOTRANSFERASE"/>
    <property type="match status" value="1"/>
</dbReference>
<evidence type="ECO:0000313" key="5">
    <source>
        <dbReference type="Proteomes" id="UP000595224"/>
    </source>
</evidence>
<dbReference type="KEGG" id="tper:IWA51_01365"/>
<dbReference type="GO" id="GO:0046394">
    <property type="term" value="P:carboxylic acid biosynthetic process"/>
    <property type="evidence" value="ECO:0007669"/>
    <property type="project" value="UniProtKB-ARBA"/>
</dbReference>
<dbReference type="GO" id="GO:0005829">
    <property type="term" value="C:cytosol"/>
    <property type="evidence" value="ECO:0007669"/>
    <property type="project" value="TreeGrafter"/>
</dbReference>
<comment type="cofactor">
    <cofactor evidence="1">
        <name>pyridoxal 5'-phosphate</name>
        <dbReference type="ChEBI" id="CHEBI:597326"/>
    </cofactor>
</comment>
<evidence type="ECO:0000256" key="1">
    <source>
        <dbReference type="ARBA" id="ARBA00001933"/>
    </source>
</evidence>
<name>A0A7T3RDT5_9SPIR</name>
<dbReference type="Proteomes" id="UP000595224">
    <property type="component" value="Chromosome"/>
</dbReference>